<dbReference type="EMBL" id="ML732164">
    <property type="protein sequence ID" value="KAB8077865.1"/>
    <property type="molecule type" value="Genomic_DNA"/>
</dbReference>
<dbReference type="GO" id="GO:0008270">
    <property type="term" value="F:zinc ion binding"/>
    <property type="evidence" value="ECO:0007669"/>
    <property type="project" value="UniProtKB-KW"/>
</dbReference>
<gene>
    <name evidence="4" type="ORF">BDV29DRAFT_36371</name>
</gene>
<dbReference type="OrthoDB" id="4483748at2759"/>
<evidence type="ECO:0000259" key="3">
    <source>
        <dbReference type="PROSITE" id="PS50158"/>
    </source>
</evidence>
<organism evidence="4 5">
    <name type="scientific">Aspergillus leporis</name>
    <dbReference type="NCBI Taxonomy" id="41062"/>
    <lineage>
        <taxon>Eukaryota</taxon>
        <taxon>Fungi</taxon>
        <taxon>Dikarya</taxon>
        <taxon>Ascomycota</taxon>
        <taxon>Pezizomycotina</taxon>
        <taxon>Eurotiomycetes</taxon>
        <taxon>Eurotiomycetidae</taxon>
        <taxon>Eurotiales</taxon>
        <taxon>Aspergillaceae</taxon>
        <taxon>Aspergillus</taxon>
        <taxon>Aspergillus subgen. Circumdati</taxon>
    </lineage>
</organism>
<dbReference type="GO" id="GO:0003676">
    <property type="term" value="F:nucleic acid binding"/>
    <property type="evidence" value="ECO:0007669"/>
    <property type="project" value="InterPro"/>
</dbReference>
<protein>
    <recommendedName>
        <fullName evidence="3">CCHC-type domain-containing protein</fullName>
    </recommendedName>
</protein>
<sequence>MVRDVEYRRCHICWERGHIAVDCPIRDSLLYLANLAADLNNRIRRPAPIRVYRVNMLRSHYGPPRRRRYDPAPRGHDRERHRVRGRHDLPARPVPVNREPGYANRRDQHDVRGPFRDNPAAGERDDIRLTPPTATAHWQDSVVCENDDHNIRLDTSIVAPQSFSEPAIATSTTMELQPVNGNEQLVSSTSNYAPLDIEIATSDAAAISTTSE</sequence>
<evidence type="ECO:0000256" key="1">
    <source>
        <dbReference type="PROSITE-ProRule" id="PRU00047"/>
    </source>
</evidence>
<dbReference type="SUPFAM" id="SSF57756">
    <property type="entry name" value="Retrovirus zinc finger-like domains"/>
    <property type="match status" value="1"/>
</dbReference>
<dbReference type="Proteomes" id="UP000326565">
    <property type="component" value="Unassembled WGS sequence"/>
</dbReference>
<keyword evidence="1" id="KW-0479">Metal-binding</keyword>
<reference evidence="4 5" key="1">
    <citation type="submission" date="2019-04" db="EMBL/GenBank/DDBJ databases">
        <title>Friends and foes A comparative genomics study of 23 Aspergillus species from section Flavi.</title>
        <authorList>
            <consortium name="DOE Joint Genome Institute"/>
            <person name="Kjaerbolling I."/>
            <person name="Vesth T."/>
            <person name="Frisvad J.C."/>
            <person name="Nybo J.L."/>
            <person name="Theobald S."/>
            <person name="Kildgaard S."/>
            <person name="Isbrandt T."/>
            <person name="Kuo A."/>
            <person name="Sato A."/>
            <person name="Lyhne E.K."/>
            <person name="Kogle M.E."/>
            <person name="Wiebenga A."/>
            <person name="Kun R.S."/>
            <person name="Lubbers R.J."/>
            <person name="Makela M.R."/>
            <person name="Barry K."/>
            <person name="Chovatia M."/>
            <person name="Clum A."/>
            <person name="Daum C."/>
            <person name="Haridas S."/>
            <person name="He G."/>
            <person name="LaButti K."/>
            <person name="Lipzen A."/>
            <person name="Mondo S."/>
            <person name="Riley R."/>
            <person name="Salamov A."/>
            <person name="Simmons B.A."/>
            <person name="Magnuson J.K."/>
            <person name="Henrissat B."/>
            <person name="Mortensen U.H."/>
            <person name="Larsen T.O."/>
            <person name="Devries R.P."/>
            <person name="Grigoriev I.V."/>
            <person name="Machida M."/>
            <person name="Baker S.E."/>
            <person name="Andersen M.R."/>
        </authorList>
    </citation>
    <scope>NUCLEOTIDE SEQUENCE [LARGE SCALE GENOMIC DNA]</scope>
    <source>
        <strain evidence="4 5">CBS 151.66</strain>
    </source>
</reference>
<dbReference type="AlphaFoldDB" id="A0A5N5XCH4"/>
<name>A0A5N5XCH4_9EURO</name>
<keyword evidence="5" id="KW-1185">Reference proteome</keyword>
<proteinExistence type="predicted"/>
<accession>A0A5N5XCH4</accession>
<evidence type="ECO:0000256" key="2">
    <source>
        <dbReference type="SAM" id="MobiDB-lite"/>
    </source>
</evidence>
<feature type="domain" description="CCHC-type" evidence="3">
    <location>
        <begin position="8"/>
        <end position="24"/>
    </location>
</feature>
<dbReference type="InterPro" id="IPR001878">
    <property type="entry name" value="Znf_CCHC"/>
</dbReference>
<feature type="compositionally biased region" description="Basic and acidic residues" evidence="2">
    <location>
        <begin position="104"/>
        <end position="115"/>
    </location>
</feature>
<evidence type="ECO:0000313" key="5">
    <source>
        <dbReference type="Proteomes" id="UP000326565"/>
    </source>
</evidence>
<feature type="region of interest" description="Disordered" evidence="2">
    <location>
        <begin position="62"/>
        <end position="126"/>
    </location>
</feature>
<evidence type="ECO:0000313" key="4">
    <source>
        <dbReference type="EMBL" id="KAB8077865.1"/>
    </source>
</evidence>
<dbReference type="InterPro" id="IPR036875">
    <property type="entry name" value="Znf_CCHC_sf"/>
</dbReference>
<keyword evidence="1" id="KW-0863">Zinc-finger</keyword>
<feature type="compositionally biased region" description="Basic and acidic residues" evidence="2">
    <location>
        <begin position="69"/>
        <end position="90"/>
    </location>
</feature>
<dbReference type="PROSITE" id="PS50158">
    <property type="entry name" value="ZF_CCHC"/>
    <property type="match status" value="1"/>
</dbReference>
<keyword evidence="1" id="KW-0862">Zinc</keyword>